<protein>
    <submittedName>
        <fullName evidence="1">DIP1984 family protein</fullName>
    </submittedName>
</protein>
<evidence type="ECO:0000313" key="1">
    <source>
        <dbReference type="EMBL" id="USQ79494.1"/>
    </source>
</evidence>
<evidence type="ECO:0000313" key="2">
    <source>
        <dbReference type="Proteomes" id="UP001056455"/>
    </source>
</evidence>
<accession>A0ABY4YRV2</accession>
<dbReference type="NCBIfam" id="NF038048">
    <property type="entry name" value="DIP1984_fam"/>
    <property type="match status" value="1"/>
</dbReference>
<keyword evidence="2" id="KW-1185">Reference proteome</keyword>
<dbReference type="Gene3D" id="6.10.320.10">
    <property type="match status" value="1"/>
</dbReference>
<proteinExistence type="predicted"/>
<dbReference type="Proteomes" id="UP001056455">
    <property type="component" value="Chromosome"/>
</dbReference>
<organism evidence="1 2">
    <name type="scientific">Ornithinimicrobium faecis</name>
    <dbReference type="NCBI Taxonomy" id="2934158"/>
    <lineage>
        <taxon>Bacteria</taxon>
        <taxon>Bacillati</taxon>
        <taxon>Actinomycetota</taxon>
        <taxon>Actinomycetes</taxon>
        <taxon>Micrococcales</taxon>
        <taxon>Ornithinimicrobiaceae</taxon>
        <taxon>Ornithinimicrobium</taxon>
    </lineage>
</organism>
<dbReference type="EMBL" id="CP099489">
    <property type="protein sequence ID" value="USQ79494.1"/>
    <property type="molecule type" value="Genomic_DNA"/>
</dbReference>
<reference evidence="1" key="1">
    <citation type="submission" date="2022-06" db="EMBL/GenBank/DDBJ databases">
        <title>Ornithinimicrobium HY1793.</title>
        <authorList>
            <person name="Huang Y."/>
        </authorList>
    </citation>
    <scope>NUCLEOTIDE SEQUENCE</scope>
    <source>
        <strain evidence="1">HY1793</strain>
    </source>
</reference>
<dbReference type="Pfam" id="PF20935">
    <property type="entry name" value="DUF6847"/>
    <property type="match status" value="1"/>
</dbReference>
<dbReference type="InterPro" id="IPR047741">
    <property type="entry name" value="DIP1984-like"/>
</dbReference>
<sequence length="131" mass="14550">MRGDEDGCPPPEDPAELHTEALAVIDEIEQLVRRINRTNAATKLAPNLTITDALAQRDALSAKRALTATLADAASGQRRELGWGRQLRSELRDVTDLSVPQLRREADQQARAHRELDSTLQEANWATELMD</sequence>
<name>A0ABY4YRV2_9MICO</name>
<gene>
    <name evidence="1" type="ORF">NF556_18130</name>
</gene>
<dbReference type="RefSeq" id="WP_252592601.1">
    <property type="nucleotide sequence ID" value="NZ_CP099489.1"/>
</dbReference>